<keyword evidence="1" id="KW-1133">Transmembrane helix</keyword>
<feature type="transmembrane region" description="Helical" evidence="1">
    <location>
        <begin position="362"/>
        <end position="382"/>
    </location>
</feature>
<keyword evidence="1" id="KW-0812">Transmembrane</keyword>
<organism evidence="2 3">
    <name type="scientific">Candidatus Wallbacteria bacterium HGW-Wallbacteria-1</name>
    <dbReference type="NCBI Taxonomy" id="2013854"/>
    <lineage>
        <taxon>Bacteria</taxon>
        <taxon>Candidatus Walliibacteriota</taxon>
    </lineage>
</organism>
<dbReference type="Proteomes" id="UP000233256">
    <property type="component" value="Unassembled WGS sequence"/>
</dbReference>
<reference evidence="2 3" key="1">
    <citation type="journal article" date="2017" name="ISME J.">
        <title>Potential for microbial H2 and metal transformations associated with novel bacteria and archaea in deep terrestrial subsurface sediments.</title>
        <authorList>
            <person name="Hernsdorf A.W."/>
            <person name="Amano Y."/>
            <person name="Miyakawa K."/>
            <person name="Ise K."/>
            <person name="Suzuki Y."/>
            <person name="Anantharaman K."/>
            <person name="Probst A."/>
            <person name="Burstein D."/>
            <person name="Thomas B.C."/>
            <person name="Banfield J.F."/>
        </authorList>
    </citation>
    <scope>NUCLEOTIDE SEQUENCE [LARGE SCALE GENOMIC DNA]</scope>
    <source>
        <strain evidence="2">HGW-Wallbacteria-1</strain>
    </source>
</reference>
<name>A0A2N1PID3_9BACT</name>
<feature type="transmembrane region" description="Helical" evidence="1">
    <location>
        <begin position="229"/>
        <end position="248"/>
    </location>
</feature>
<dbReference type="EMBL" id="PGXC01000064">
    <property type="protein sequence ID" value="PKK88118.1"/>
    <property type="molecule type" value="Genomic_DNA"/>
</dbReference>
<proteinExistence type="predicted"/>
<evidence type="ECO:0000313" key="3">
    <source>
        <dbReference type="Proteomes" id="UP000233256"/>
    </source>
</evidence>
<sequence length="461" mass="51908">MNSNFWSRRIEIFFRIIIVIIASLFLASLVYMGAFALPTWDDLEWNAGITNATYLETALRWYSNMSGRYVFGFVMAAVVRIPGFVEGVPWLVPLGIVLWMLSSFALVRTFLPQAGIIKSAALALVFCFFEVLCLPNIKHTFFWIAGLINIALPMVAFKFLLACCASLFFRDEQRSGWRLTVVNCFAIFFIIIAVGSYEPLSIVILSLLATVIFRLCNFHGGLTVIPRHIRIPLFTITVVALIGFILLLSPGNAYRVDHHLEGQVRTPANLARAYLINTVETINNMSGKLICFLAALTLGMYLKKTDSRNEVISSDFMTHDISNVQSLGLIFFNLILSILLFILLKTYIFGVGGSGERIATPLYMLAFYSCFLAGFLLRGLSWPPWLPVSPYLCLFGGFLLISYCCFHSLMGVTQAAHTSSWHRIFLEHRRKSGDLTRDGVWKIKDIPYHKYLMISGPGGKY</sequence>
<gene>
    <name evidence="2" type="ORF">CVV64_20140</name>
</gene>
<evidence type="ECO:0000313" key="2">
    <source>
        <dbReference type="EMBL" id="PKK88118.1"/>
    </source>
</evidence>
<feature type="transmembrane region" description="Helical" evidence="1">
    <location>
        <begin position="143"/>
        <end position="169"/>
    </location>
</feature>
<feature type="transmembrane region" description="Helical" evidence="1">
    <location>
        <begin position="327"/>
        <end position="350"/>
    </location>
</feature>
<keyword evidence="1" id="KW-0472">Membrane</keyword>
<comment type="caution">
    <text evidence="2">The sequence shown here is derived from an EMBL/GenBank/DDBJ whole genome shotgun (WGS) entry which is preliminary data.</text>
</comment>
<feature type="transmembrane region" description="Helical" evidence="1">
    <location>
        <begin position="12"/>
        <end position="37"/>
    </location>
</feature>
<feature type="transmembrane region" description="Helical" evidence="1">
    <location>
        <begin position="119"/>
        <end position="137"/>
    </location>
</feature>
<feature type="transmembrane region" description="Helical" evidence="1">
    <location>
        <begin position="88"/>
        <end position="107"/>
    </location>
</feature>
<evidence type="ECO:0000256" key="1">
    <source>
        <dbReference type="SAM" id="Phobius"/>
    </source>
</evidence>
<accession>A0A2N1PID3</accession>
<feature type="transmembrane region" description="Helical" evidence="1">
    <location>
        <begin position="176"/>
        <end position="194"/>
    </location>
</feature>
<protein>
    <submittedName>
        <fullName evidence="2">Uncharacterized protein</fullName>
    </submittedName>
</protein>
<dbReference type="AlphaFoldDB" id="A0A2N1PID3"/>
<feature type="transmembrane region" description="Helical" evidence="1">
    <location>
        <begin position="200"/>
        <end position="217"/>
    </location>
</feature>
<feature type="transmembrane region" description="Helical" evidence="1">
    <location>
        <begin position="388"/>
        <end position="406"/>
    </location>
</feature>